<sequence>MNRLKKEDTAMKRTSGQAYLKERDDAAAAASGEGKKKKKGWTGAGGGFADFLQEPLVKKIEFESLMSSECSGGRVIAKVVDEETLSNDLTTAPRCSWWQLQHSGPPVGPVESNQLDLSKLDADVAIVALVAQVIGKETINDASSNAGYTTAKPPTAWSVTLSEGPVKDRKELLKLRRPEGPRASGVWLVGGLIRGAGNEWHAEGIDEVYPLKRFEAMLPMRFKDLVKPTEKVVEDPMAATRRLLAEAMKNM</sequence>
<gene>
    <name evidence="2" type="ORF">PGLA1383_LOCUS39823</name>
    <name evidence="3" type="ORF">PGLA2088_LOCUS50658</name>
</gene>
<dbReference type="EMBL" id="CAJNNW010037438">
    <property type="protein sequence ID" value="CAE8741777.1"/>
    <property type="molecule type" value="Genomic_DNA"/>
</dbReference>
<dbReference type="AlphaFoldDB" id="A0A813G861"/>
<accession>A0A813G861</accession>
<evidence type="ECO:0000313" key="3">
    <source>
        <dbReference type="EMBL" id="CAE8741777.1"/>
    </source>
</evidence>
<dbReference type="OrthoDB" id="410479at2759"/>
<evidence type="ECO:0000313" key="4">
    <source>
        <dbReference type="Proteomes" id="UP000654075"/>
    </source>
</evidence>
<protein>
    <submittedName>
        <fullName evidence="2">Uncharacterized protein</fullName>
    </submittedName>
</protein>
<feature type="compositionally biased region" description="Basic and acidic residues" evidence="1">
    <location>
        <begin position="1"/>
        <end position="11"/>
    </location>
</feature>
<dbReference type="Proteomes" id="UP000654075">
    <property type="component" value="Unassembled WGS sequence"/>
</dbReference>
<reference evidence="2" key="1">
    <citation type="submission" date="2021-02" db="EMBL/GenBank/DDBJ databases">
        <authorList>
            <person name="Dougan E. K."/>
            <person name="Rhodes N."/>
            <person name="Thang M."/>
            <person name="Chan C."/>
        </authorList>
    </citation>
    <scope>NUCLEOTIDE SEQUENCE</scope>
</reference>
<comment type="caution">
    <text evidence="2">The sequence shown here is derived from an EMBL/GenBank/DDBJ whole genome shotgun (WGS) entry which is preliminary data.</text>
</comment>
<evidence type="ECO:0000313" key="2">
    <source>
        <dbReference type="EMBL" id="CAE8622373.1"/>
    </source>
</evidence>
<name>A0A813G861_POLGL</name>
<keyword evidence="4" id="KW-1185">Reference proteome</keyword>
<dbReference type="Proteomes" id="UP000626109">
    <property type="component" value="Unassembled WGS sequence"/>
</dbReference>
<dbReference type="EMBL" id="CAJNNV010027958">
    <property type="protein sequence ID" value="CAE8622373.1"/>
    <property type="molecule type" value="Genomic_DNA"/>
</dbReference>
<organism evidence="2 4">
    <name type="scientific">Polarella glacialis</name>
    <name type="common">Dinoflagellate</name>
    <dbReference type="NCBI Taxonomy" id="89957"/>
    <lineage>
        <taxon>Eukaryota</taxon>
        <taxon>Sar</taxon>
        <taxon>Alveolata</taxon>
        <taxon>Dinophyceae</taxon>
        <taxon>Suessiales</taxon>
        <taxon>Suessiaceae</taxon>
        <taxon>Polarella</taxon>
    </lineage>
</organism>
<evidence type="ECO:0000256" key="1">
    <source>
        <dbReference type="SAM" id="MobiDB-lite"/>
    </source>
</evidence>
<proteinExistence type="predicted"/>
<feature type="region of interest" description="Disordered" evidence="1">
    <location>
        <begin position="1"/>
        <end position="43"/>
    </location>
</feature>